<keyword evidence="9" id="KW-1185">Reference proteome</keyword>
<evidence type="ECO:0000256" key="5">
    <source>
        <dbReference type="SAM" id="Phobius"/>
    </source>
</evidence>
<feature type="signal peptide" evidence="6">
    <location>
        <begin position="1"/>
        <end position="20"/>
    </location>
</feature>
<feature type="domain" description="Cytochrome c" evidence="7">
    <location>
        <begin position="23"/>
        <end position="115"/>
    </location>
</feature>
<keyword evidence="5" id="KW-0812">Transmembrane</keyword>
<protein>
    <submittedName>
        <fullName evidence="8">Cytochrome c</fullName>
    </submittedName>
</protein>
<dbReference type="AlphaFoldDB" id="A0A926NQN9"/>
<organism evidence="8 9">
    <name type="scientific">Mucilaginibacter glaciei</name>
    <dbReference type="NCBI Taxonomy" id="2772109"/>
    <lineage>
        <taxon>Bacteria</taxon>
        <taxon>Pseudomonadati</taxon>
        <taxon>Bacteroidota</taxon>
        <taxon>Sphingobacteriia</taxon>
        <taxon>Sphingobacteriales</taxon>
        <taxon>Sphingobacteriaceae</taxon>
        <taxon>Mucilaginibacter</taxon>
    </lineage>
</organism>
<dbReference type="PROSITE" id="PS51007">
    <property type="entry name" value="CYTC"/>
    <property type="match status" value="1"/>
</dbReference>
<dbReference type="InterPro" id="IPR009056">
    <property type="entry name" value="Cyt_c-like_dom"/>
</dbReference>
<keyword evidence="6" id="KW-0732">Signal</keyword>
<keyword evidence="2 4" id="KW-0479">Metal-binding</keyword>
<evidence type="ECO:0000256" key="1">
    <source>
        <dbReference type="ARBA" id="ARBA00022617"/>
    </source>
</evidence>
<keyword evidence="5" id="KW-0472">Membrane</keyword>
<feature type="transmembrane region" description="Helical" evidence="5">
    <location>
        <begin position="164"/>
        <end position="182"/>
    </location>
</feature>
<evidence type="ECO:0000256" key="4">
    <source>
        <dbReference type="PROSITE-ProRule" id="PRU00433"/>
    </source>
</evidence>
<evidence type="ECO:0000256" key="2">
    <source>
        <dbReference type="ARBA" id="ARBA00022723"/>
    </source>
</evidence>
<dbReference type="Gene3D" id="1.10.760.10">
    <property type="entry name" value="Cytochrome c-like domain"/>
    <property type="match status" value="1"/>
</dbReference>
<feature type="chain" id="PRO_5036759010" evidence="6">
    <location>
        <begin position="21"/>
        <end position="206"/>
    </location>
</feature>
<dbReference type="EMBL" id="JACWMX010000002">
    <property type="protein sequence ID" value="MBD1392930.1"/>
    <property type="molecule type" value="Genomic_DNA"/>
</dbReference>
<reference evidence="8" key="1">
    <citation type="submission" date="2020-09" db="EMBL/GenBank/DDBJ databases">
        <title>Novel species of Mucilaginibacter isolated from a glacier on the Tibetan Plateau.</title>
        <authorList>
            <person name="Liu Q."/>
            <person name="Xin Y.-H."/>
        </authorList>
    </citation>
    <scope>NUCLEOTIDE SEQUENCE</scope>
    <source>
        <strain evidence="8">ZB1P21</strain>
    </source>
</reference>
<dbReference type="GO" id="GO:0046872">
    <property type="term" value="F:metal ion binding"/>
    <property type="evidence" value="ECO:0007669"/>
    <property type="project" value="UniProtKB-KW"/>
</dbReference>
<dbReference type="GO" id="GO:0020037">
    <property type="term" value="F:heme binding"/>
    <property type="evidence" value="ECO:0007669"/>
    <property type="project" value="InterPro"/>
</dbReference>
<evidence type="ECO:0000313" key="9">
    <source>
        <dbReference type="Proteomes" id="UP000619078"/>
    </source>
</evidence>
<dbReference type="SUPFAM" id="SSF46626">
    <property type="entry name" value="Cytochrome c"/>
    <property type="match status" value="1"/>
</dbReference>
<evidence type="ECO:0000256" key="3">
    <source>
        <dbReference type="ARBA" id="ARBA00023004"/>
    </source>
</evidence>
<dbReference type="InterPro" id="IPR036909">
    <property type="entry name" value="Cyt_c-like_dom_sf"/>
</dbReference>
<keyword evidence="1 4" id="KW-0349">Heme</keyword>
<dbReference type="Pfam" id="PF00034">
    <property type="entry name" value="Cytochrom_C"/>
    <property type="match status" value="1"/>
</dbReference>
<evidence type="ECO:0000259" key="7">
    <source>
        <dbReference type="PROSITE" id="PS51007"/>
    </source>
</evidence>
<keyword evidence="3 4" id="KW-0408">Iron</keyword>
<name>A0A926NQN9_9SPHI</name>
<keyword evidence="5" id="KW-1133">Transmembrane helix</keyword>
<gene>
    <name evidence="8" type="ORF">IDJ76_07465</name>
</gene>
<evidence type="ECO:0000313" key="8">
    <source>
        <dbReference type="EMBL" id="MBD1392930.1"/>
    </source>
</evidence>
<accession>A0A926NQN9</accession>
<dbReference type="RefSeq" id="WP_191162303.1">
    <property type="nucleotide sequence ID" value="NZ_JACWMX010000002.1"/>
</dbReference>
<evidence type="ECO:0000256" key="6">
    <source>
        <dbReference type="SAM" id="SignalP"/>
    </source>
</evidence>
<sequence length="206" mass="22851">MKTILLSVIILLPIGCNASAAEPDTLQGKALFQKNCTSCHAVQTRIVGPALRNVSHRHSEAWLIKFIHSSQSVIKSGDTSALRLFNQFNQTVMPDHPSLGDQDIKNIISYIRSESNNAIAKLPITMAPEDNDPYKGESGFVRQVVYIDLPGTHVPILPNDYRTWFFIAVLIFLSLLTLFTVIKAKTLIVNLKEKHGQKTITGDNLS</sequence>
<comment type="caution">
    <text evidence="8">The sequence shown here is derived from an EMBL/GenBank/DDBJ whole genome shotgun (WGS) entry which is preliminary data.</text>
</comment>
<dbReference type="GO" id="GO:0009055">
    <property type="term" value="F:electron transfer activity"/>
    <property type="evidence" value="ECO:0007669"/>
    <property type="project" value="InterPro"/>
</dbReference>
<dbReference type="Proteomes" id="UP000619078">
    <property type="component" value="Unassembled WGS sequence"/>
</dbReference>
<proteinExistence type="predicted"/>